<feature type="compositionally biased region" description="Polar residues" evidence="1">
    <location>
        <begin position="556"/>
        <end position="565"/>
    </location>
</feature>
<dbReference type="Proteomes" id="UP000027195">
    <property type="component" value="Unassembled WGS sequence"/>
</dbReference>
<feature type="compositionally biased region" description="Acidic residues" evidence="1">
    <location>
        <begin position="671"/>
        <end position="680"/>
    </location>
</feature>
<dbReference type="HOGENOM" id="CLU_018876_1_1_1"/>
<evidence type="ECO:0000256" key="1">
    <source>
        <dbReference type="SAM" id="MobiDB-lite"/>
    </source>
</evidence>
<proteinExistence type="predicted"/>
<dbReference type="AlphaFoldDB" id="A0A067M7I2"/>
<name>A0A067M7I2_BOTB1</name>
<reference evidence="3" key="1">
    <citation type="journal article" date="2014" name="Proc. Natl. Acad. Sci. U.S.A.">
        <title>Extensive sampling of basidiomycete genomes demonstrates inadequacy of the white-rot/brown-rot paradigm for wood decay fungi.</title>
        <authorList>
            <person name="Riley R."/>
            <person name="Salamov A.A."/>
            <person name="Brown D.W."/>
            <person name="Nagy L.G."/>
            <person name="Floudas D."/>
            <person name="Held B.W."/>
            <person name="Levasseur A."/>
            <person name="Lombard V."/>
            <person name="Morin E."/>
            <person name="Otillar R."/>
            <person name="Lindquist E.A."/>
            <person name="Sun H."/>
            <person name="LaButti K.M."/>
            <person name="Schmutz J."/>
            <person name="Jabbour D."/>
            <person name="Luo H."/>
            <person name="Baker S.E."/>
            <person name="Pisabarro A.G."/>
            <person name="Walton J.D."/>
            <person name="Blanchette R.A."/>
            <person name="Henrissat B."/>
            <person name="Martin F."/>
            <person name="Cullen D."/>
            <person name="Hibbett D.S."/>
            <person name="Grigoriev I.V."/>
        </authorList>
    </citation>
    <scope>NUCLEOTIDE SEQUENCE [LARGE SCALE GENOMIC DNA]</scope>
    <source>
        <strain evidence="3">FD-172 SS1</strain>
    </source>
</reference>
<dbReference type="STRING" id="930990.A0A067M7I2"/>
<gene>
    <name evidence="2" type="ORF">BOTBODRAFT_607915</name>
</gene>
<accession>A0A067M7I2</accession>
<keyword evidence="3" id="KW-1185">Reference proteome</keyword>
<sequence>MMPAESTDPAPLAIVCLLEKDRLPMVIKIDPKENASSLKTAIIKTGGGGILEDVRPSQLVAYKLQTPLRWENEPEVMMAKIVSDLWDPDLATELPELDPLEEHFLAPLSSRYVHVFVRRRAQHTSHSRPNPAHGNRIPDSCSERFETVRGLYEKLRKERLVQICGPSGTGKTTLSFLLHAYIVRVCPQSAVYSTILCWPTEAQSQQTGLCTVGERLQRWAPGHERHRESGLDTYILLSRGQETYWDTALWERFFGKVISGSLPYRVVLFCRHHHSVDAIVSPIARIPFHSPTSGYESEFSPESGVRVQPGLYLTSTECEEVVNLHRSFGDLRPILDPRLQKMFYVWTDGHVGALTALLKYIMNEKKQQFVEKDTLLTSEFLHTVSLHALYTTIEEGGSFGQGLPRRRWGEEFTLWDLTSPATRIMKRLIAEGGLDVPEPGNEGGTTDTSGGMDVDADGGADESADTRLLAECYRHGFIIQVDKNRDSGEDAHEGRMIRYAFPSPLHASYYSLRLVQHQQYSRSLVKARAPSEPPIFRFDTPLDLVFATLGRLKQTNLKPTPSPSASALDAESTNAKDKSQARYRNEFRRALHEVADGYVLLSPGFGAGPSGSVSQAGAADVIDLFVPEKSWGIGMLTYQQWGWEGYRYSSYDFTRHGAGGEPRRHGGANGEDGEGGEDEDGYGPWLGYKITDYIVVEFRTNMPVLAHPDMPHLFHVVFEDDHASLKVYNNNLELQRYAVRLGDHRG</sequence>
<feature type="region of interest" description="Disordered" evidence="1">
    <location>
        <begin position="658"/>
        <end position="680"/>
    </location>
</feature>
<protein>
    <submittedName>
        <fullName evidence="2">Uncharacterized protein</fullName>
    </submittedName>
</protein>
<dbReference type="EMBL" id="KL198105">
    <property type="protein sequence ID" value="KDQ07541.1"/>
    <property type="molecule type" value="Genomic_DNA"/>
</dbReference>
<organism evidence="2 3">
    <name type="scientific">Botryobasidium botryosum (strain FD-172 SS1)</name>
    <dbReference type="NCBI Taxonomy" id="930990"/>
    <lineage>
        <taxon>Eukaryota</taxon>
        <taxon>Fungi</taxon>
        <taxon>Dikarya</taxon>
        <taxon>Basidiomycota</taxon>
        <taxon>Agaricomycotina</taxon>
        <taxon>Agaricomycetes</taxon>
        <taxon>Cantharellales</taxon>
        <taxon>Botryobasidiaceae</taxon>
        <taxon>Botryobasidium</taxon>
    </lineage>
</organism>
<feature type="region of interest" description="Disordered" evidence="1">
    <location>
        <begin position="556"/>
        <end position="581"/>
    </location>
</feature>
<dbReference type="InParanoid" id="A0A067M7I2"/>
<evidence type="ECO:0000313" key="3">
    <source>
        <dbReference type="Proteomes" id="UP000027195"/>
    </source>
</evidence>
<dbReference type="OrthoDB" id="5424500at2759"/>
<evidence type="ECO:0000313" key="2">
    <source>
        <dbReference type="EMBL" id="KDQ07541.1"/>
    </source>
</evidence>